<dbReference type="GO" id="GO:0010997">
    <property type="term" value="F:anaphase-promoting complex binding"/>
    <property type="evidence" value="ECO:0007669"/>
    <property type="project" value="InterPro"/>
</dbReference>
<evidence type="ECO:0000256" key="2">
    <source>
        <dbReference type="ARBA" id="ARBA00022574"/>
    </source>
</evidence>
<dbReference type="InterPro" id="IPR036322">
    <property type="entry name" value="WD40_repeat_dom_sf"/>
</dbReference>
<dbReference type="SUPFAM" id="SSF50978">
    <property type="entry name" value="WD40 repeat-like"/>
    <property type="match status" value="1"/>
</dbReference>
<dbReference type="SUPFAM" id="SSF141571">
    <property type="entry name" value="Pentapeptide repeat-like"/>
    <property type="match status" value="1"/>
</dbReference>
<dbReference type="GO" id="GO:1990757">
    <property type="term" value="F:ubiquitin ligase activator activity"/>
    <property type="evidence" value="ECO:0007669"/>
    <property type="project" value="TreeGrafter"/>
</dbReference>
<dbReference type="OrthoDB" id="10263272at2759"/>
<dbReference type="InterPro" id="IPR033010">
    <property type="entry name" value="Cdc20/Fizzy"/>
</dbReference>
<evidence type="ECO:0000256" key="5">
    <source>
        <dbReference type="ARBA" id="ARBA00022776"/>
    </source>
</evidence>
<dbReference type="InterPro" id="IPR015943">
    <property type="entry name" value="WD40/YVTN_repeat-like_dom_sf"/>
</dbReference>
<evidence type="ECO:0000313" key="8">
    <source>
        <dbReference type="EMBL" id="CAD7232588.1"/>
    </source>
</evidence>
<dbReference type="GO" id="GO:0031145">
    <property type="term" value="P:anaphase-promoting complex-dependent catabolic process"/>
    <property type="evidence" value="ECO:0007669"/>
    <property type="project" value="TreeGrafter"/>
</dbReference>
<dbReference type="InterPro" id="IPR001680">
    <property type="entry name" value="WD40_rpt"/>
</dbReference>
<evidence type="ECO:0000259" key="7">
    <source>
        <dbReference type="Pfam" id="PF24807"/>
    </source>
</evidence>
<dbReference type="EMBL" id="OB664838">
    <property type="protein sequence ID" value="CAD7232588.1"/>
    <property type="molecule type" value="Genomic_DNA"/>
</dbReference>
<dbReference type="AlphaFoldDB" id="A0A7R8WPX3"/>
<keyword evidence="6" id="KW-0131">Cell cycle</keyword>
<dbReference type="PANTHER" id="PTHR19918">
    <property type="entry name" value="CELL DIVISION CYCLE 20 CDC20 FIZZY -RELATED"/>
    <property type="match status" value="1"/>
</dbReference>
<dbReference type="PROSITE" id="PS50082">
    <property type="entry name" value="WD_REPEATS_2"/>
    <property type="match status" value="2"/>
</dbReference>
<feature type="domain" description="CDC20/Fizzy WD40" evidence="7">
    <location>
        <begin position="294"/>
        <end position="582"/>
    </location>
</feature>
<protein>
    <recommendedName>
        <fullName evidence="7">CDC20/Fizzy WD40 domain-containing protein</fullName>
    </recommendedName>
</protein>
<reference evidence="8" key="1">
    <citation type="submission" date="2020-11" db="EMBL/GenBank/DDBJ databases">
        <authorList>
            <person name="Tran Van P."/>
        </authorList>
    </citation>
    <scope>NUCLEOTIDE SEQUENCE</scope>
</reference>
<organism evidence="8">
    <name type="scientific">Cyprideis torosa</name>
    <dbReference type="NCBI Taxonomy" id="163714"/>
    <lineage>
        <taxon>Eukaryota</taxon>
        <taxon>Metazoa</taxon>
        <taxon>Ecdysozoa</taxon>
        <taxon>Arthropoda</taxon>
        <taxon>Crustacea</taxon>
        <taxon>Oligostraca</taxon>
        <taxon>Ostracoda</taxon>
        <taxon>Podocopa</taxon>
        <taxon>Podocopida</taxon>
        <taxon>Cytherocopina</taxon>
        <taxon>Cytheroidea</taxon>
        <taxon>Cytherideidae</taxon>
        <taxon>Cyprideis</taxon>
    </lineage>
</organism>
<dbReference type="InterPro" id="IPR056150">
    <property type="entry name" value="WD40_CDC20-Fz"/>
</dbReference>
<gene>
    <name evidence="8" type="ORF">CTOB1V02_LOCUS10421</name>
</gene>
<evidence type="ECO:0000256" key="1">
    <source>
        <dbReference type="ARBA" id="ARBA00006445"/>
    </source>
</evidence>
<dbReference type="Gene3D" id="2.160.20.80">
    <property type="entry name" value="E3 ubiquitin-protein ligase SopA"/>
    <property type="match status" value="1"/>
</dbReference>
<sequence length="615" mass="67236">MNGRLTENRAPSASSRTPGRKGEDSTSLARSGGFNISGSFRCVQHLWLVQVRSTSLARSGAFNISGSERATPGKTGRTSVTGLALRGDRFIPVLTRASREICYQRMVSNSEVNAATGNGSDNSFRSPPARREYRGIMSEKLNGGDLAGTRILSYNNRPRSGPLVSAFTLSAFTESAFTLSAFTLSAFTLSAFTESAFTESAFTESAFTESAFTESAFTESAFTESAFTESAFTESAFTESAFTESAFTESAFTESAFTESAFTESAFTESAFTESAFPSHRRTRNVPPHPEQILDAHGLMDDYYINVVDWSSENQLAVALGQELFIWMATTRAINQLLSVPDGDYISSLKFTPDGYYLAVGTASGAVMVFDANAQEYIRTMRGLGARASSLSWNDHVLSSGSKDGLIMHSDLATFQAHTRNVCGLSWSPDSRYLASGSNDTTVKIWESVSGQFYSSPTPLYTFTDHQAAVKALSWCPWQPWVLGTGGSSNDRTIKFWNCTLGDRLNTVDAKSRVCGILWSEEYKEVVTGHGYSKNQLNIWKYPSMEKVAELSGHEARVLHLAKNPDGTTVASAAGDETIRLWRCWEMDPKTKRKESAKSRSGVNNSQLSLIAKLR</sequence>
<keyword evidence="3" id="KW-0132">Cell division</keyword>
<dbReference type="Gene3D" id="2.130.10.10">
    <property type="entry name" value="YVTN repeat-like/Quinoprotein amine dehydrogenase"/>
    <property type="match status" value="1"/>
</dbReference>
<dbReference type="GO" id="GO:0051301">
    <property type="term" value="P:cell division"/>
    <property type="evidence" value="ECO:0007669"/>
    <property type="project" value="UniProtKB-KW"/>
</dbReference>
<evidence type="ECO:0000256" key="4">
    <source>
        <dbReference type="ARBA" id="ARBA00022737"/>
    </source>
</evidence>
<dbReference type="PROSITE" id="PS50294">
    <property type="entry name" value="WD_REPEATS_REGION"/>
    <property type="match status" value="2"/>
</dbReference>
<proteinExistence type="inferred from homology"/>
<comment type="similarity">
    <text evidence="1">Belongs to the WD repeat CDC20/Fizzy family.</text>
</comment>
<name>A0A7R8WPX3_9CRUS</name>
<dbReference type="PANTHER" id="PTHR19918:SF8">
    <property type="entry name" value="FI02843P"/>
    <property type="match status" value="1"/>
</dbReference>
<dbReference type="Pfam" id="PF24807">
    <property type="entry name" value="WD40_CDC20-Fz"/>
    <property type="match status" value="1"/>
</dbReference>
<dbReference type="SMART" id="SM00320">
    <property type="entry name" value="WD40"/>
    <property type="match status" value="5"/>
</dbReference>
<keyword evidence="5" id="KW-0498">Mitosis</keyword>
<evidence type="ECO:0000256" key="6">
    <source>
        <dbReference type="ARBA" id="ARBA00023306"/>
    </source>
</evidence>
<keyword evidence="2" id="KW-0853">WD repeat</keyword>
<evidence type="ECO:0000256" key="3">
    <source>
        <dbReference type="ARBA" id="ARBA00022618"/>
    </source>
</evidence>
<keyword evidence="4" id="KW-0677">Repeat</keyword>
<dbReference type="GO" id="GO:1905786">
    <property type="term" value="P:positive regulation of anaphase-promoting complex-dependent catabolic process"/>
    <property type="evidence" value="ECO:0007669"/>
    <property type="project" value="TreeGrafter"/>
</dbReference>
<dbReference type="GO" id="GO:0005680">
    <property type="term" value="C:anaphase-promoting complex"/>
    <property type="evidence" value="ECO:0007669"/>
    <property type="project" value="TreeGrafter"/>
</dbReference>
<accession>A0A7R8WPX3</accession>